<dbReference type="Proteomes" id="UP001419268">
    <property type="component" value="Unassembled WGS sequence"/>
</dbReference>
<dbReference type="AlphaFoldDB" id="A0AAP0NUK2"/>
<evidence type="ECO:0000313" key="3">
    <source>
        <dbReference type="Proteomes" id="UP001419268"/>
    </source>
</evidence>
<comment type="caution">
    <text evidence="2">The sequence shown here is derived from an EMBL/GenBank/DDBJ whole genome shotgun (WGS) entry which is preliminary data.</text>
</comment>
<feature type="region of interest" description="Disordered" evidence="1">
    <location>
        <begin position="1"/>
        <end position="50"/>
    </location>
</feature>
<dbReference type="EMBL" id="JBBNAG010000007">
    <property type="protein sequence ID" value="KAK9118270.1"/>
    <property type="molecule type" value="Genomic_DNA"/>
</dbReference>
<proteinExistence type="predicted"/>
<name>A0AAP0NUK2_9MAGN</name>
<organism evidence="2 3">
    <name type="scientific">Stephania cephalantha</name>
    <dbReference type="NCBI Taxonomy" id="152367"/>
    <lineage>
        <taxon>Eukaryota</taxon>
        <taxon>Viridiplantae</taxon>
        <taxon>Streptophyta</taxon>
        <taxon>Embryophyta</taxon>
        <taxon>Tracheophyta</taxon>
        <taxon>Spermatophyta</taxon>
        <taxon>Magnoliopsida</taxon>
        <taxon>Ranunculales</taxon>
        <taxon>Menispermaceae</taxon>
        <taxon>Menispermoideae</taxon>
        <taxon>Cissampelideae</taxon>
        <taxon>Stephania</taxon>
    </lineage>
</organism>
<accession>A0AAP0NUK2</accession>
<feature type="compositionally biased region" description="Low complexity" evidence="1">
    <location>
        <begin position="1"/>
        <end position="14"/>
    </location>
</feature>
<gene>
    <name evidence="2" type="ORF">Scep_016363</name>
</gene>
<sequence>MSAEQVPSLTVSSSLPPPPNGSEAESDTLTKHSDCNDDDASQECPSPTPDYHTMVVIHALQELREVERGSSEETILDHIESKFADWACGNHDHKRETISVALQGLIQEGHVVVIADNNVHESPRHGYMLVDRDAESYQLPSWAYSPMADGEYWKLLQSLRQEMSLQHSEGLWMP</sequence>
<reference evidence="2 3" key="1">
    <citation type="submission" date="2024-01" db="EMBL/GenBank/DDBJ databases">
        <title>Genome assemblies of Stephania.</title>
        <authorList>
            <person name="Yang L."/>
        </authorList>
    </citation>
    <scope>NUCLEOTIDE SEQUENCE [LARGE SCALE GENOMIC DNA]</scope>
    <source>
        <strain evidence="2">JXDWG</strain>
        <tissue evidence="2">Leaf</tissue>
    </source>
</reference>
<protein>
    <submittedName>
        <fullName evidence="2">Uncharacterized protein</fullName>
    </submittedName>
</protein>
<keyword evidence="3" id="KW-1185">Reference proteome</keyword>
<evidence type="ECO:0000313" key="2">
    <source>
        <dbReference type="EMBL" id="KAK9118270.1"/>
    </source>
</evidence>
<evidence type="ECO:0000256" key="1">
    <source>
        <dbReference type="SAM" id="MobiDB-lite"/>
    </source>
</evidence>